<accession>A0A1A9VY75</accession>
<keyword evidence="1" id="KW-0812">Transmembrane</keyword>
<name>A0A1A9VY75_GLOAU</name>
<dbReference type="EnsemblMetazoa" id="GAUT051504-RA">
    <property type="protein sequence ID" value="GAUT051504-PA"/>
    <property type="gene ID" value="GAUT051504"/>
</dbReference>
<keyword evidence="1" id="KW-1133">Transmembrane helix</keyword>
<sequence>MHVAVSDGAPLLAADYGSSLSIVIGFVSGGLSLDAALAYLVTDCSPQSLSGSLKDPTRIAAIGKDCLVRRRVPATAYQSNTFCQQVLCDTAALAGATVSVASLHIYKRCFSALMFPLRFDDNSIKLFNFNLRLMAVIVYVDRLSHTEREVAAPEVGLCCRSSCWIKNVCRTRIVRDKDIKNNPKATMRVKLDKLCTLETEKLCIESCTTNPKYCIN</sequence>
<dbReference type="Proteomes" id="UP000078200">
    <property type="component" value="Unassembled WGS sequence"/>
</dbReference>
<keyword evidence="1" id="KW-0472">Membrane</keyword>
<proteinExistence type="predicted"/>
<evidence type="ECO:0000313" key="3">
    <source>
        <dbReference type="Proteomes" id="UP000078200"/>
    </source>
</evidence>
<dbReference type="AlphaFoldDB" id="A0A1A9VY75"/>
<keyword evidence="3" id="KW-1185">Reference proteome</keyword>
<organism evidence="2 3">
    <name type="scientific">Glossina austeni</name>
    <name type="common">Savannah tsetse fly</name>
    <dbReference type="NCBI Taxonomy" id="7395"/>
    <lineage>
        <taxon>Eukaryota</taxon>
        <taxon>Metazoa</taxon>
        <taxon>Ecdysozoa</taxon>
        <taxon>Arthropoda</taxon>
        <taxon>Hexapoda</taxon>
        <taxon>Insecta</taxon>
        <taxon>Pterygota</taxon>
        <taxon>Neoptera</taxon>
        <taxon>Endopterygota</taxon>
        <taxon>Diptera</taxon>
        <taxon>Brachycera</taxon>
        <taxon>Muscomorpha</taxon>
        <taxon>Hippoboscoidea</taxon>
        <taxon>Glossinidae</taxon>
        <taxon>Glossina</taxon>
    </lineage>
</organism>
<protein>
    <submittedName>
        <fullName evidence="2">Uncharacterized protein</fullName>
    </submittedName>
</protein>
<evidence type="ECO:0000313" key="2">
    <source>
        <dbReference type="EnsemblMetazoa" id="GAUT051504-PA"/>
    </source>
</evidence>
<dbReference type="VEuPathDB" id="VectorBase:GAUT051504"/>
<feature type="transmembrane region" description="Helical" evidence="1">
    <location>
        <begin position="20"/>
        <end position="41"/>
    </location>
</feature>
<evidence type="ECO:0000256" key="1">
    <source>
        <dbReference type="SAM" id="Phobius"/>
    </source>
</evidence>
<reference evidence="2" key="1">
    <citation type="submission" date="2020-05" db="UniProtKB">
        <authorList>
            <consortium name="EnsemblMetazoa"/>
        </authorList>
    </citation>
    <scope>IDENTIFICATION</scope>
    <source>
        <strain evidence="2">TTRI</strain>
    </source>
</reference>